<dbReference type="Gene3D" id="3.30.70.270">
    <property type="match status" value="1"/>
</dbReference>
<organism evidence="2">
    <name type="scientific">Sesamum latifolium</name>
    <dbReference type="NCBI Taxonomy" id="2727402"/>
    <lineage>
        <taxon>Eukaryota</taxon>
        <taxon>Viridiplantae</taxon>
        <taxon>Streptophyta</taxon>
        <taxon>Embryophyta</taxon>
        <taxon>Tracheophyta</taxon>
        <taxon>Spermatophyta</taxon>
        <taxon>Magnoliopsida</taxon>
        <taxon>eudicotyledons</taxon>
        <taxon>Gunneridae</taxon>
        <taxon>Pentapetalae</taxon>
        <taxon>asterids</taxon>
        <taxon>lamiids</taxon>
        <taxon>Lamiales</taxon>
        <taxon>Pedaliaceae</taxon>
        <taxon>Sesamum</taxon>
    </lineage>
</organism>
<keyword evidence="1" id="KW-0472">Membrane</keyword>
<protein>
    <recommendedName>
        <fullName evidence="3">Reverse transcriptase/retrotransposon-derived protein RNase H-like domain-containing protein</fullName>
    </recommendedName>
</protein>
<keyword evidence="1" id="KW-1133">Transmembrane helix</keyword>
<proteinExistence type="predicted"/>
<feature type="transmembrane region" description="Helical" evidence="1">
    <location>
        <begin position="95"/>
        <end position="111"/>
    </location>
</feature>
<evidence type="ECO:0000256" key="1">
    <source>
        <dbReference type="SAM" id="Phobius"/>
    </source>
</evidence>
<reference evidence="2" key="1">
    <citation type="submission" date="2020-06" db="EMBL/GenBank/DDBJ databases">
        <authorList>
            <person name="Li T."/>
            <person name="Hu X."/>
            <person name="Zhang T."/>
            <person name="Song X."/>
            <person name="Zhang H."/>
            <person name="Dai N."/>
            <person name="Sheng W."/>
            <person name="Hou X."/>
            <person name="Wei L."/>
        </authorList>
    </citation>
    <scope>NUCLEOTIDE SEQUENCE</scope>
    <source>
        <strain evidence="2">KEN1</strain>
        <tissue evidence="2">Leaf</tissue>
    </source>
</reference>
<dbReference type="SUPFAM" id="SSF56672">
    <property type="entry name" value="DNA/RNA polymerases"/>
    <property type="match status" value="1"/>
</dbReference>
<comment type="caution">
    <text evidence="2">The sequence shown here is derived from an EMBL/GenBank/DDBJ whole genome shotgun (WGS) entry which is preliminary data.</text>
</comment>
<dbReference type="InterPro" id="IPR043502">
    <property type="entry name" value="DNA/RNA_pol_sf"/>
</dbReference>
<evidence type="ECO:0008006" key="3">
    <source>
        <dbReference type="Google" id="ProtNLM"/>
    </source>
</evidence>
<gene>
    <name evidence="2" type="ORF">Slati_3753100</name>
</gene>
<dbReference type="EMBL" id="JACGWN010000013">
    <property type="protein sequence ID" value="KAL0411634.1"/>
    <property type="molecule type" value="Genomic_DNA"/>
</dbReference>
<keyword evidence="1" id="KW-0812">Transmembrane</keyword>
<evidence type="ECO:0000313" key="2">
    <source>
        <dbReference type="EMBL" id="KAL0411634.1"/>
    </source>
</evidence>
<name>A0AAW2U486_9LAMI</name>
<dbReference type="InterPro" id="IPR043128">
    <property type="entry name" value="Rev_trsase/Diguanyl_cyclase"/>
</dbReference>
<sequence length="123" mass="14110">MIFERGIEVNPEKISAIMDMSPPHSIKDVQKLAGRLAALNQFISRSADKGLLFFKILREATKFEWTAASQEMFDDLRRYLTSLSLLTKPKIGEPLYLYLAILIAVLVRSWCDKKEKDTTRCIT</sequence>
<accession>A0AAW2U486</accession>
<reference evidence="2" key="2">
    <citation type="journal article" date="2024" name="Plant">
        <title>Genomic evolution and insights into agronomic trait innovations of Sesamum species.</title>
        <authorList>
            <person name="Miao H."/>
            <person name="Wang L."/>
            <person name="Qu L."/>
            <person name="Liu H."/>
            <person name="Sun Y."/>
            <person name="Le M."/>
            <person name="Wang Q."/>
            <person name="Wei S."/>
            <person name="Zheng Y."/>
            <person name="Lin W."/>
            <person name="Duan Y."/>
            <person name="Cao H."/>
            <person name="Xiong S."/>
            <person name="Wang X."/>
            <person name="Wei L."/>
            <person name="Li C."/>
            <person name="Ma Q."/>
            <person name="Ju M."/>
            <person name="Zhao R."/>
            <person name="Li G."/>
            <person name="Mu C."/>
            <person name="Tian Q."/>
            <person name="Mei H."/>
            <person name="Zhang T."/>
            <person name="Gao T."/>
            <person name="Zhang H."/>
        </authorList>
    </citation>
    <scope>NUCLEOTIDE SEQUENCE</scope>
    <source>
        <strain evidence="2">KEN1</strain>
    </source>
</reference>
<dbReference type="AlphaFoldDB" id="A0AAW2U486"/>